<feature type="region of interest" description="Disordered" evidence="1">
    <location>
        <begin position="59"/>
        <end position="110"/>
    </location>
</feature>
<organism evidence="2 3">
    <name type="scientific">Caerostris darwini</name>
    <dbReference type="NCBI Taxonomy" id="1538125"/>
    <lineage>
        <taxon>Eukaryota</taxon>
        <taxon>Metazoa</taxon>
        <taxon>Ecdysozoa</taxon>
        <taxon>Arthropoda</taxon>
        <taxon>Chelicerata</taxon>
        <taxon>Arachnida</taxon>
        <taxon>Araneae</taxon>
        <taxon>Araneomorphae</taxon>
        <taxon>Entelegynae</taxon>
        <taxon>Araneoidea</taxon>
        <taxon>Araneidae</taxon>
        <taxon>Caerostris</taxon>
    </lineage>
</organism>
<gene>
    <name evidence="2" type="ORF">CDAR_3261</name>
</gene>
<comment type="caution">
    <text evidence="2">The sequence shown here is derived from an EMBL/GenBank/DDBJ whole genome shotgun (WGS) entry which is preliminary data.</text>
</comment>
<reference evidence="2 3" key="1">
    <citation type="submission" date="2021-06" db="EMBL/GenBank/DDBJ databases">
        <title>Caerostris darwini draft genome.</title>
        <authorList>
            <person name="Kono N."/>
            <person name="Arakawa K."/>
        </authorList>
    </citation>
    <scope>NUCLEOTIDE SEQUENCE [LARGE SCALE GENOMIC DNA]</scope>
</reference>
<feature type="compositionally biased region" description="Basic and acidic residues" evidence="1">
    <location>
        <begin position="59"/>
        <end position="68"/>
    </location>
</feature>
<evidence type="ECO:0000256" key="1">
    <source>
        <dbReference type="SAM" id="MobiDB-lite"/>
    </source>
</evidence>
<feature type="compositionally biased region" description="Polar residues" evidence="1">
    <location>
        <begin position="69"/>
        <end position="80"/>
    </location>
</feature>
<evidence type="ECO:0000313" key="3">
    <source>
        <dbReference type="Proteomes" id="UP001054837"/>
    </source>
</evidence>
<accession>A0AAV4SZC4</accession>
<keyword evidence="3" id="KW-1185">Reference proteome</keyword>
<sequence length="110" mass="12378">MSRLDKINKALADLKKEEIAIKKVKDFVAKQLMIVQAEESNMKSYVHKHSAALLKKQLAENETKEDSRSQMVPVQNNQVQGPMVPNPGPNNQITIKDDDLKPLNLDGLDE</sequence>
<protein>
    <submittedName>
        <fullName evidence="2">Uncharacterized protein</fullName>
    </submittedName>
</protein>
<proteinExistence type="predicted"/>
<dbReference type="EMBL" id="BPLQ01008840">
    <property type="protein sequence ID" value="GIY39793.1"/>
    <property type="molecule type" value="Genomic_DNA"/>
</dbReference>
<name>A0AAV4SZC4_9ARAC</name>
<dbReference type="AlphaFoldDB" id="A0AAV4SZC4"/>
<dbReference type="Proteomes" id="UP001054837">
    <property type="component" value="Unassembled WGS sequence"/>
</dbReference>
<evidence type="ECO:0000313" key="2">
    <source>
        <dbReference type="EMBL" id="GIY39793.1"/>
    </source>
</evidence>